<dbReference type="PROSITE" id="PS00076">
    <property type="entry name" value="PYRIDINE_REDOX_1"/>
    <property type="match status" value="1"/>
</dbReference>
<dbReference type="Gene3D" id="3.50.50.60">
    <property type="entry name" value="FAD/NAD(P)-binding domain"/>
    <property type="match status" value="2"/>
</dbReference>
<dbReference type="Gene3D" id="3.30.390.30">
    <property type="match status" value="1"/>
</dbReference>
<dbReference type="InterPro" id="IPR036188">
    <property type="entry name" value="FAD/NAD-bd_sf"/>
</dbReference>
<evidence type="ECO:0000313" key="16">
    <source>
        <dbReference type="EMBL" id="QCQ21699.1"/>
    </source>
</evidence>
<dbReference type="EMBL" id="CP040098">
    <property type="protein sequence ID" value="QCQ21699.1"/>
    <property type="molecule type" value="Genomic_DNA"/>
</dbReference>
<keyword evidence="8 13" id="KW-0676">Redox-active center</keyword>
<evidence type="ECO:0000256" key="3">
    <source>
        <dbReference type="ARBA" id="ARBA00022630"/>
    </source>
</evidence>
<evidence type="ECO:0000256" key="4">
    <source>
        <dbReference type="ARBA" id="ARBA00022827"/>
    </source>
</evidence>
<dbReference type="InterPro" id="IPR023753">
    <property type="entry name" value="FAD/NAD-binding_dom"/>
</dbReference>
<dbReference type="GO" id="GO:0005737">
    <property type="term" value="C:cytoplasm"/>
    <property type="evidence" value="ECO:0007669"/>
    <property type="project" value="UniProtKB-ARBA"/>
</dbReference>
<sequence length="470" mass="50046">MAQRYDLVIIGSGPGGYVAAVRAAQLGFKTACVEKDERLGGVCLNVGCIPSKALLDSSEFYHLARERLAVHGVRVGEVSLDLAAMMARKEKVVKELTDNLRKLLDGNRVTVIRGEARLAGATRVEVKPAGDAGGDPLSLEARFILLATGSEPVAVPGIPFDGRRLVDSTGALAFTEVPKRLGVVGGGYIGLELGSIWRRLGSAVTVIEMMPQIAGLLDGQVSRTLERILRKQGFQLALNARVLKAETDGDGVNLTWESGGKEHRGVFDKVLVAVGRRPLTRNLGLEDAGVTVDPTTGRVIVDASFRTEIPTVYAIGDLIPGPMLAHKASAEGIAAVEAMAGYSSEVNYEAIPSVIYTFPEVASVGLTEEQAREQNISYCVGTYPFTGVGRARCMGETEGFVKVLSHSRTDRLLGVHILGPRASDMIAECVLAMEFGAAAEDIARAVHGHPTFSEALQEAAKVAWECISRV</sequence>
<dbReference type="InterPro" id="IPR001100">
    <property type="entry name" value="Pyr_nuc-diS_OxRdtase"/>
</dbReference>
<evidence type="ECO:0000256" key="7">
    <source>
        <dbReference type="ARBA" id="ARBA00023157"/>
    </source>
</evidence>
<feature type="binding site" evidence="11">
    <location>
        <begin position="148"/>
        <end position="150"/>
    </location>
    <ligand>
        <name>FAD</name>
        <dbReference type="ChEBI" id="CHEBI:57692"/>
    </ligand>
</feature>
<evidence type="ECO:0000256" key="13">
    <source>
        <dbReference type="RuleBase" id="RU003692"/>
    </source>
</evidence>
<dbReference type="InterPro" id="IPR050151">
    <property type="entry name" value="Class-I_Pyr_Nuc-Dis_Oxidored"/>
</dbReference>
<dbReference type="PANTHER" id="PTHR22912">
    <property type="entry name" value="DISULFIDE OXIDOREDUCTASE"/>
    <property type="match status" value="1"/>
</dbReference>
<evidence type="ECO:0000256" key="8">
    <source>
        <dbReference type="ARBA" id="ARBA00023284"/>
    </source>
</evidence>
<evidence type="ECO:0000256" key="1">
    <source>
        <dbReference type="ARBA" id="ARBA00007532"/>
    </source>
</evidence>
<organism evidence="16 17">
    <name type="scientific">Desulfoglaeba alkanexedens ALDC</name>
    <dbReference type="NCBI Taxonomy" id="980445"/>
    <lineage>
        <taxon>Bacteria</taxon>
        <taxon>Pseudomonadati</taxon>
        <taxon>Thermodesulfobacteriota</taxon>
        <taxon>Syntrophobacteria</taxon>
        <taxon>Syntrophobacterales</taxon>
        <taxon>Syntrophobacteraceae</taxon>
        <taxon>Desulfoglaeba</taxon>
    </lineage>
</organism>
<proteinExistence type="inferred from homology"/>
<keyword evidence="11" id="KW-0547">Nucleotide-binding</keyword>
<dbReference type="InterPro" id="IPR006258">
    <property type="entry name" value="Lipoamide_DH"/>
</dbReference>
<evidence type="ECO:0000256" key="10">
    <source>
        <dbReference type="PIRSR" id="PIRSR000350-2"/>
    </source>
</evidence>
<dbReference type="Pfam" id="PF07992">
    <property type="entry name" value="Pyr_redox_2"/>
    <property type="match status" value="1"/>
</dbReference>
<dbReference type="GO" id="GO:0004148">
    <property type="term" value="F:dihydrolipoyl dehydrogenase (NADH) activity"/>
    <property type="evidence" value="ECO:0007669"/>
    <property type="project" value="UniProtKB-EC"/>
</dbReference>
<reference evidence="16 17" key="1">
    <citation type="submission" date="2019-05" db="EMBL/GenBank/DDBJ databases">
        <title>The Complete Genome Sequence of the n-alkane-degrading Desulfoglaeba alkanexedens ALDC reveals multiple alkylsuccinate synthase gene clusters.</title>
        <authorList>
            <person name="Callaghan A.V."/>
            <person name="Davidova I.A."/>
            <person name="Duncan K.E."/>
            <person name="Morris B."/>
            <person name="McInerney M.J."/>
        </authorList>
    </citation>
    <scope>NUCLEOTIDE SEQUENCE [LARGE SCALE GENOMIC DNA]</scope>
    <source>
        <strain evidence="16 17">ALDC</strain>
    </source>
</reference>
<protein>
    <recommendedName>
        <fullName evidence="2 13">Dihydrolipoyl dehydrogenase</fullName>
        <ecNumber evidence="2 13">1.8.1.4</ecNumber>
    </recommendedName>
</protein>
<evidence type="ECO:0000256" key="9">
    <source>
        <dbReference type="ARBA" id="ARBA00049187"/>
    </source>
</evidence>
<evidence type="ECO:0000256" key="6">
    <source>
        <dbReference type="ARBA" id="ARBA00023027"/>
    </source>
</evidence>
<comment type="cofactor">
    <cofactor evidence="11 13">
        <name>FAD</name>
        <dbReference type="ChEBI" id="CHEBI:57692"/>
    </cofactor>
    <text evidence="11 13">Binds 1 FAD per subunit.</text>
</comment>
<comment type="miscellaneous">
    <text evidence="13">The active site is a redox-active disulfide bond.</text>
</comment>
<keyword evidence="17" id="KW-1185">Reference proteome</keyword>
<evidence type="ECO:0000313" key="17">
    <source>
        <dbReference type="Proteomes" id="UP000298602"/>
    </source>
</evidence>
<dbReference type="NCBIfam" id="TIGR01350">
    <property type="entry name" value="lipoamide_DH"/>
    <property type="match status" value="1"/>
</dbReference>
<dbReference type="InterPro" id="IPR012999">
    <property type="entry name" value="Pyr_OxRdtase_I_AS"/>
</dbReference>
<dbReference type="InterPro" id="IPR016156">
    <property type="entry name" value="FAD/NAD-linked_Rdtase_dimer_sf"/>
</dbReference>
<feature type="binding site" evidence="11">
    <location>
        <position position="52"/>
    </location>
    <ligand>
        <name>FAD</name>
        <dbReference type="ChEBI" id="CHEBI:57692"/>
    </ligand>
</feature>
<dbReference type="EC" id="1.8.1.4" evidence="2 13"/>
<name>A0A4P8L1N4_9BACT</name>
<dbReference type="PRINTS" id="PR00411">
    <property type="entry name" value="PNDRDTASEI"/>
</dbReference>
<dbReference type="SUPFAM" id="SSF55424">
    <property type="entry name" value="FAD/NAD-linked reductases, dimerisation (C-terminal) domain"/>
    <property type="match status" value="1"/>
</dbReference>
<evidence type="ECO:0000256" key="12">
    <source>
        <dbReference type="PIRSR" id="PIRSR000350-4"/>
    </source>
</evidence>
<accession>A0A4P8L1N4</accession>
<feature type="binding site" evidence="11">
    <location>
        <position position="317"/>
    </location>
    <ligand>
        <name>FAD</name>
        <dbReference type="ChEBI" id="CHEBI:57692"/>
    </ligand>
</feature>
<evidence type="ECO:0000256" key="11">
    <source>
        <dbReference type="PIRSR" id="PIRSR000350-3"/>
    </source>
</evidence>
<dbReference type="Pfam" id="PF02852">
    <property type="entry name" value="Pyr_redox_dim"/>
    <property type="match status" value="1"/>
</dbReference>
<dbReference type="Proteomes" id="UP000298602">
    <property type="component" value="Chromosome"/>
</dbReference>
<comment type="catalytic activity">
    <reaction evidence="9 13">
        <text>N(6)-[(R)-dihydrolipoyl]-L-lysyl-[protein] + NAD(+) = N(6)-[(R)-lipoyl]-L-lysyl-[protein] + NADH + H(+)</text>
        <dbReference type="Rhea" id="RHEA:15045"/>
        <dbReference type="Rhea" id="RHEA-COMP:10474"/>
        <dbReference type="Rhea" id="RHEA-COMP:10475"/>
        <dbReference type="ChEBI" id="CHEBI:15378"/>
        <dbReference type="ChEBI" id="CHEBI:57540"/>
        <dbReference type="ChEBI" id="CHEBI:57945"/>
        <dbReference type="ChEBI" id="CHEBI:83099"/>
        <dbReference type="ChEBI" id="CHEBI:83100"/>
        <dbReference type="EC" id="1.8.1.4"/>
    </reaction>
</comment>
<feature type="binding site" evidence="11">
    <location>
        <begin position="185"/>
        <end position="192"/>
    </location>
    <ligand>
        <name>NAD(+)</name>
        <dbReference type="ChEBI" id="CHEBI:57540"/>
    </ligand>
</feature>
<dbReference type="OrthoDB" id="9786429at2"/>
<dbReference type="KEGG" id="dax:FDQ92_05610"/>
<feature type="binding site" evidence="11">
    <location>
        <begin position="323"/>
        <end position="326"/>
    </location>
    <ligand>
        <name>FAD</name>
        <dbReference type="ChEBI" id="CHEBI:57692"/>
    </ligand>
</feature>
<evidence type="ECO:0000256" key="5">
    <source>
        <dbReference type="ARBA" id="ARBA00023002"/>
    </source>
</evidence>
<dbReference type="SUPFAM" id="SSF51905">
    <property type="entry name" value="FAD/NAD(P)-binding domain"/>
    <property type="match status" value="1"/>
</dbReference>
<comment type="similarity">
    <text evidence="1 13">Belongs to the class-I pyridine nucleotide-disulfide oxidoreductase family.</text>
</comment>
<dbReference type="GO" id="GO:0006103">
    <property type="term" value="P:2-oxoglutarate metabolic process"/>
    <property type="evidence" value="ECO:0007669"/>
    <property type="project" value="TreeGrafter"/>
</dbReference>
<keyword evidence="7" id="KW-1015">Disulfide bond</keyword>
<dbReference type="FunFam" id="3.30.390.30:FF:000001">
    <property type="entry name" value="Dihydrolipoyl dehydrogenase"/>
    <property type="match status" value="1"/>
</dbReference>
<feature type="domain" description="Pyridine nucleotide-disulphide oxidoreductase dimerisation" evidence="14">
    <location>
        <begin position="351"/>
        <end position="460"/>
    </location>
</feature>
<dbReference type="PRINTS" id="PR00368">
    <property type="entry name" value="FADPNR"/>
</dbReference>
<feature type="disulfide bond" description="Redox-active" evidence="12">
    <location>
        <begin position="43"/>
        <end position="48"/>
    </location>
</feature>
<dbReference type="GO" id="GO:0050660">
    <property type="term" value="F:flavin adenine dinucleotide binding"/>
    <property type="evidence" value="ECO:0007669"/>
    <property type="project" value="InterPro"/>
</dbReference>
<keyword evidence="6 11" id="KW-0520">NAD</keyword>
<feature type="binding site" evidence="11">
    <location>
        <position position="208"/>
    </location>
    <ligand>
        <name>NAD(+)</name>
        <dbReference type="ChEBI" id="CHEBI:57540"/>
    </ligand>
</feature>
<gene>
    <name evidence="16" type="primary">lpdA</name>
    <name evidence="16" type="ORF">FDQ92_05610</name>
</gene>
<evidence type="ECO:0000259" key="14">
    <source>
        <dbReference type="Pfam" id="PF02852"/>
    </source>
</evidence>
<keyword evidence="5 13" id="KW-0560">Oxidoreductase</keyword>
<keyword evidence="4 11" id="KW-0274">FAD</keyword>
<dbReference type="PANTHER" id="PTHR22912:SF151">
    <property type="entry name" value="DIHYDROLIPOYL DEHYDROGENASE, MITOCHONDRIAL"/>
    <property type="match status" value="1"/>
</dbReference>
<keyword evidence="3 13" id="KW-0285">Flavoprotein</keyword>
<dbReference type="InterPro" id="IPR004099">
    <property type="entry name" value="Pyr_nucl-diS_OxRdtase_dimer"/>
</dbReference>
<reference evidence="16 17" key="2">
    <citation type="submission" date="2019-05" db="EMBL/GenBank/DDBJ databases">
        <authorList>
            <person name="Suflita J.M."/>
            <person name="Marks C.R."/>
        </authorList>
    </citation>
    <scope>NUCLEOTIDE SEQUENCE [LARGE SCALE GENOMIC DNA]</scope>
    <source>
        <strain evidence="16 17">ALDC</strain>
    </source>
</reference>
<dbReference type="AlphaFoldDB" id="A0A4P8L1N4"/>
<dbReference type="PIRSF" id="PIRSF000350">
    <property type="entry name" value="Mercury_reductase_MerA"/>
    <property type="match status" value="1"/>
</dbReference>
<evidence type="ECO:0000256" key="2">
    <source>
        <dbReference type="ARBA" id="ARBA00012608"/>
    </source>
</evidence>
<feature type="binding site" evidence="11">
    <location>
        <position position="275"/>
    </location>
    <ligand>
        <name>NAD(+)</name>
        <dbReference type="ChEBI" id="CHEBI:57540"/>
    </ligand>
</feature>
<dbReference type="RefSeq" id="WP_137423668.1">
    <property type="nucleotide sequence ID" value="NZ_CP040098.1"/>
</dbReference>
<evidence type="ECO:0000259" key="15">
    <source>
        <dbReference type="Pfam" id="PF07992"/>
    </source>
</evidence>
<feature type="active site" description="Proton acceptor" evidence="10">
    <location>
        <position position="449"/>
    </location>
</feature>
<feature type="domain" description="FAD/NAD(P)-binding" evidence="15">
    <location>
        <begin position="5"/>
        <end position="332"/>
    </location>
</feature>